<dbReference type="STRING" id="55544.A0A4D9EZM9"/>
<dbReference type="EMBL" id="QXTE01000014">
    <property type="protein sequence ID" value="TFK13823.1"/>
    <property type="molecule type" value="Genomic_DNA"/>
</dbReference>
<keyword evidence="1 7" id="KW-0732">Signal</keyword>
<dbReference type="GO" id="GO:0043120">
    <property type="term" value="F:tumor necrosis factor binding"/>
    <property type="evidence" value="ECO:0007669"/>
    <property type="project" value="TreeGrafter"/>
</dbReference>
<dbReference type="OrthoDB" id="9450607at2759"/>
<keyword evidence="4" id="KW-0325">Glycoprotein</keyword>
<dbReference type="GO" id="GO:0048714">
    <property type="term" value="P:positive regulation of oligodendrocyte differentiation"/>
    <property type="evidence" value="ECO:0007669"/>
    <property type="project" value="TreeGrafter"/>
</dbReference>
<accession>A0A4D9EZM9</accession>
<keyword evidence="2" id="KW-0677">Repeat</keyword>
<name>A0A4D9EZM9_9SAUR</name>
<reference evidence="9 10" key="1">
    <citation type="submission" date="2019-04" db="EMBL/GenBank/DDBJ databases">
        <title>Draft genome of the big-headed turtle Platysternon megacephalum.</title>
        <authorList>
            <person name="Gong S."/>
        </authorList>
    </citation>
    <scope>NUCLEOTIDE SEQUENCE [LARGE SCALE GENOMIC DNA]</scope>
    <source>
        <strain evidence="9">DO16091913</strain>
        <tissue evidence="9">Muscle</tissue>
    </source>
</reference>
<evidence type="ECO:0000259" key="8">
    <source>
        <dbReference type="PROSITE" id="PS50050"/>
    </source>
</evidence>
<proteinExistence type="predicted"/>
<dbReference type="GO" id="GO:0002724">
    <property type="term" value="P:regulation of T cell cytokine production"/>
    <property type="evidence" value="ECO:0007669"/>
    <property type="project" value="TreeGrafter"/>
</dbReference>
<keyword evidence="9" id="KW-0418">Kinase</keyword>
<evidence type="ECO:0000256" key="1">
    <source>
        <dbReference type="ARBA" id="ARBA00022729"/>
    </source>
</evidence>
<feature type="compositionally biased region" description="Polar residues" evidence="6">
    <location>
        <begin position="97"/>
        <end position="107"/>
    </location>
</feature>
<feature type="region of interest" description="Disordered" evidence="6">
    <location>
        <begin position="97"/>
        <end position="151"/>
    </location>
</feature>
<keyword evidence="3 5" id="KW-1015">Disulfide bond</keyword>
<dbReference type="GO" id="GO:0051044">
    <property type="term" value="P:positive regulation of membrane protein ectodomain proteolysis"/>
    <property type="evidence" value="ECO:0007669"/>
    <property type="project" value="TreeGrafter"/>
</dbReference>
<dbReference type="GO" id="GO:0042129">
    <property type="term" value="P:regulation of T cell proliferation"/>
    <property type="evidence" value="ECO:0007669"/>
    <property type="project" value="TreeGrafter"/>
</dbReference>
<dbReference type="PANTHER" id="PTHR47386">
    <property type="entry name" value="TUMOR NECROSIS FACTOR RECEPTOR SUPERFAMILY MEMBER 1B"/>
    <property type="match status" value="1"/>
</dbReference>
<evidence type="ECO:0000256" key="7">
    <source>
        <dbReference type="SAM" id="SignalP"/>
    </source>
</evidence>
<dbReference type="Proteomes" id="UP000297703">
    <property type="component" value="Unassembled WGS sequence"/>
</dbReference>
<dbReference type="SUPFAM" id="SSF57586">
    <property type="entry name" value="TNF receptor-like"/>
    <property type="match status" value="1"/>
</dbReference>
<dbReference type="InterPro" id="IPR051670">
    <property type="entry name" value="TNF_chemokine_rcpt-like"/>
</dbReference>
<dbReference type="PROSITE" id="PS50050">
    <property type="entry name" value="TNFR_NGFR_2"/>
    <property type="match status" value="1"/>
</dbReference>
<keyword evidence="10" id="KW-1185">Reference proteome</keyword>
<dbReference type="Gene3D" id="2.10.50.10">
    <property type="entry name" value="Tumor Necrosis Factor Receptor, subunit A, domain 2"/>
    <property type="match status" value="1"/>
</dbReference>
<comment type="caution">
    <text evidence="9">The sequence shown here is derived from an EMBL/GenBank/DDBJ whole genome shotgun (WGS) entry which is preliminary data.</text>
</comment>
<dbReference type="GO" id="GO:0008630">
    <property type="term" value="P:intrinsic apoptotic signaling pathway in response to DNA damage"/>
    <property type="evidence" value="ECO:0007669"/>
    <property type="project" value="TreeGrafter"/>
</dbReference>
<feature type="disulfide bond" evidence="5">
    <location>
        <begin position="53"/>
        <end position="71"/>
    </location>
</feature>
<feature type="signal peptide" evidence="7">
    <location>
        <begin position="1"/>
        <end position="17"/>
    </location>
</feature>
<evidence type="ECO:0000256" key="5">
    <source>
        <dbReference type="PROSITE-ProRule" id="PRU00206"/>
    </source>
</evidence>
<evidence type="ECO:0000256" key="2">
    <source>
        <dbReference type="ARBA" id="ARBA00022737"/>
    </source>
</evidence>
<sequence length="151" mass="16071">MGPGWLVGALLLHVGGSLPGKNYSLPYTWQTPECKDPDSEYFEENINKCCSKCSPGYRVLQSCSSSADTDCAPCEGNTYTALWNRARRCLGCSSRCNTGESRMSQKGCSEAGVSLHGPSWAQRSARPGGDGDGDGDDDRLLGTLQAGGPIR</sequence>
<dbReference type="GO" id="GO:0005031">
    <property type="term" value="F:tumor necrosis factor receptor activity"/>
    <property type="evidence" value="ECO:0007669"/>
    <property type="project" value="TreeGrafter"/>
</dbReference>
<evidence type="ECO:0000256" key="3">
    <source>
        <dbReference type="ARBA" id="ARBA00023157"/>
    </source>
</evidence>
<dbReference type="GO" id="GO:0016301">
    <property type="term" value="F:kinase activity"/>
    <property type="evidence" value="ECO:0007669"/>
    <property type="project" value="UniProtKB-KW"/>
</dbReference>
<dbReference type="GO" id="GO:0150079">
    <property type="term" value="P:negative regulation of neuroinflammatory response"/>
    <property type="evidence" value="ECO:0007669"/>
    <property type="project" value="TreeGrafter"/>
</dbReference>
<dbReference type="Pfam" id="PF00020">
    <property type="entry name" value="TNFR_c6"/>
    <property type="match status" value="1"/>
</dbReference>
<dbReference type="AlphaFoldDB" id="A0A4D9EZM9"/>
<dbReference type="PROSITE" id="PS00652">
    <property type="entry name" value="TNFR_NGFR_1"/>
    <property type="match status" value="1"/>
</dbReference>
<feature type="domain" description="TNFR-Cys" evidence="8">
    <location>
        <begin position="33"/>
        <end position="71"/>
    </location>
</feature>
<feature type="repeat" description="TNFR-Cys" evidence="5">
    <location>
        <begin position="33"/>
        <end position="71"/>
    </location>
</feature>
<feature type="disulfide bond" evidence="5">
    <location>
        <begin position="34"/>
        <end position="49"/>
    </location>
</feature>
<organism evidence="9 10">
    <name type="scientific">Platysternon megacephalum</name>
    <name type="common">big-headed turtle</name>
    <dbReference type="NCBI Taxonomy" id="55544"/>
    <lineage>
        <taxon>Eukaryota</taxon>
        <taxon>Metazoa</taxon>
        <taxon>Chordata</taxon>
        <taxon>Craniata</taxon>
        <taxon>Vertebrata</taxon>
        <taxon>Euteleostomi</taxon>
        <taxon>Archelosauria</taxon>
        <taxon>Testudinata</taxon>
        <taxon>Testudines</taxon>
        <taxon>Cryptodira</taxon>
        <taxon>Durocryptodira</taxon>
        <taxon>Testudinoidea</taxon>
        <taxon>Platysternidae</taxon>
        <taxon>Platysternon</taxon>
    </lineage>
</organism>
<dbReference type="PANTHER" id="PTHR47386:SF1">
    <property type="entry name" value="TUMOR NECROSIS FACTOR RECEPTOR SUPERFAMILY MEMBER 1B"/>
    <property type="match status" value="1"/>
</dbReference>
<dbReference type="GO" id="GO:0031643">
    <property type="term" value="P:positive regulation of myelination"/>
    <property type="evidence" value="ECO:0007669"/>
    <property type="project" value="TreeGrafter"/>
</dbReference>
<dbReference type="SMART" id="SM00208">
    <property type="entry name" value="TNFR"/>
    <property type="match status" value="2"/>
</dbReference>
<dbReference type="GO" id="GO:0097191">
    <property type="term" value="P:extrinsic apoptotic signaling pathway"/>
    <property type="evidence" value="ECO:0007669"/>
    <property type="project" value="TreeGrafter"/>
</dbReference>
<keyword evidence="9" id="KW-0808">Transferase</keyword>
<evidence type="ECO:0000313" key="9">
    <source>
        <dbReference type="EMBL" id="TFK13823.1"/>
    </source>
</evidence>
<reference evidence="9 10" key="2">
    <citation type="submission" date="2019-04" db="EMBL/GenBank/DDBJ databases">
        <title>The genome sequence of big-headed turtle.</title>
        <authorList>
            <person name="Gong S."/>
        </authorList>
    </citation>
    <scope>NUCLEOTIDE SEQUENCE [LARGE SCALE GENOMIC DNA]</scope>
    <source>
        <strain evidence="9">DO16091913</strain>
        <tissue evidence="9">Muscle</tissue>
    </source>
</reference>
<evidence type="ECO:0000313" key="10">
    <source>
        <dbReference type="Proteomes" id="UP000297703"/>
    </source>
</evidence>
<feature type="chain" id="PRO_5020032373" evidence="7">
    <location>
        <begin position="18"/>
        <end position="151"/>
    </location>
</feature>
<gene>
    <name evidence="9" type="ORF">DR999_PMT02844</name>
</gene>
<feature type="disulfide bond" evidence="5">
    <location>
        <begin position="50"/>
        <end position="63"/>
    </location>
</feature>
<evidence type="ECO:0000256" key="6">
    <source>
        <dbReference type="SAM" id="MobiDB-lite"/>
    </source>
</evidence>
<evidence type="ECO:0000256" key="4">
    <source>
        <dbReference type="ARBA" id="ARBA00023180"/>
    </source>
</evidence>
<dbReference type="InterPro" id="IPR001368">
    <property type="entry name" value="TNFR/NGFR_Cys_rich_reg"/>
</dbReference>
<protein>
    <submittedName>
        <fullName evidence="9">FAST kinase domain-containing protein 2</fullName>
    </submittedName>
</protein>